<evidence type="ECO:0000313" key="4">
    <source>
        <dbReference type="Proteomes" id="UP000603200"/>
    </source>
</evidence>
<feature type="transmembrane region" description="Helical" evidence="2">
    <location>
        <begin position="18"/>
        <end position="36"/>
    </location>
</feature>
<feature type="region of interest" description="Disordered" evidence="1">
    <location>
        <begin position="43"/>
        <end position="113"/>
    </location>
</feature>
<gene>
    <name evidence="3" type="ORF">Ahu01nite_098280</name>
</gene>
<reference evidence="3 4" key="1">
    <citation type="submission" date="2021-01" db="EMBL/GenBank/DDBJ databases">
        <title>Whole genome shotgun sequence of Actinoplanes humidus NBRC 14915.</title>
        <authorList>
            <person name="Komaki H."/>
            <person name="Tamura T."/>
        </authorList>
    </citation>
    <scope>NUCLEOTIDE SEQUENCE [LARGE SCALE GENOMIC DNA]</scope>
    <source>
        <strain evidence="3 4">NBRC 14915</strain>
    </source>
</reference>
<evidence type="ECO:0000313" key="3">
    <source>
        <dbReference type="EMBL" id="GIE26726.1"/>
    </source>
</evidence>
<keyword evidence="4" id="KW-1185">Reference proteome</keyword>
<dbReference type="EMBL" id="BOMN01000149">
    <property type="protein sequence ID" value="GIE26726.1"/>
    <property type="molecule type" value="Genomic_DNA"/>
</dbReference>
<proteinExistence type="predicted"/>
<sequence>MNPAMYALAERAPEPSPGWGNFVGLAVALAVVYLAVTTHQRYRAPHDDSQDRPSPPPLGRRPDRRRKGVSERHASVDTYRDQPRRRAATRGDSHPFRDDTRVREGRLSPAERPVVPLGTRIRNVMRYGDPYAQGVTETNSAEAEESAYEPEPPPTPSASPTAPVQPYVAPTEEIDFALDDGDPAVESEPETLLEYVDRRNRADHRRAEIIADAIALYRVSDSTVARAIRKARAARGVSEEQE</sequence>
<feature type="region of interest" description="Disordered" evidence="1">
    <location>
        <begin position="137"/>
        <end position="165"/>
    </location>
</feature>
<feature type="compositionally biased region" description="Basic and acidic residues" evidence="1">
    <location>
        <begin position="68"/>
        <end position="106"/>
    </location>
</feature>
<protein>
    <submittedName>
        <fullName evidence="3">Uncharacterized protein</fullName>
    </submittedName>
</protein>
<keyword evidence="2" id="KW-0472">Membrane</keyword>
<organism evidence="3 4">
    <name type="scientific">Winogradskya humida</name>
    <dbReference type="NCBI Taxonomy" id="113566"/>
    <lineage>
        <taxon>Bacteria</taxon>
        <taxon>Bacillati</taxon>
        <taxon>Actinomycetota</taxon>
        <taxon>Actinomycetes</taxon>
        <taxon>Micromonosporales</taxon>
        <taxon>Micromonosporaceae</taxon>
        <taxon>Winogradskya</taxon>
    </lineage>
</organism>
<dbReference type="RefSeq" id="WP_203843622.1">
    <property type="nucleotide sequence ID" value="NZ_BAAATV010000016.1"/>
</dbReference>
<dbReference type="Proteomes" id="UP000603200">
    <property type="component" value="Unassembled WGS sequence"/>
</dbReference>
<evidence type="ECO:0000256" key="1">
    <source>
        <dbReference type="SAM" id="MobiDB-lite"/>
    </source>
</evidence>
<evidence type="ECO:0000256" key="2">
    <source>
        <dbReference type="SAM" id="Phobius"/>
    </source>
</evidence>
<keyword evidence="2" id="KW-0812">Transmembrane</keyword>
<comment type="caution">
    <text evidence="3">The sequence shown here is derived from an EMBL/GenBank/DDBJ whole genome shotgun (WGS) entry which is preliminary data.</text>
</comment>
<accession>A0ABQ4A786</accession>
<name>A0ABQ4A786_9ACTN</name>
<keyword evidence="2" id="KW-1133">Transmembrane helix</keyword>